<gene>
    <name evidence="1" type="ORF">ACFO4N_13265</name>
</gene>
<name>A0ABV9GRV5_9BACL</name>
<sequence length="67" mass="7479">MKKWVIAIVIALIIVGTGAWYFHKVKAKQPVEGAIIPTAVVQKGNLESTPIRSLNFVKIRRNFDGMD</sequence>
<reference evidence="2" key="1">
    <citation type="journal article" date="2019" name="Int. J. Syst. Evol. Microbiol.">
        <title>The Global Catalogue of Microorganisms (GCM) 10K type strain sequencing project: providing services to taxonomists for standard genome sequencing and annotation.</title>
        <authorList>
            <consortium name="The Broad Institute Genomics Platform"/>
            <consortium name="The Broad Institute Genome Sequencing Center for Infectious Disease"/>
            <person name="Wu L."/>
            <person name="Ma J."/>
        </authorList>
    </citation>
    <scope>NUCLEOTIDE SEQUENCE [LARGE SCALE GENOMIC DNA]</scope>
    <source>
        <strain evidence="2">CGMCC 1.16306</strain>
    </source>
</reference>
<evidence type="ECO:0000313" key="2">
    <source>
        <dbReference type="Proteomes" id="UP001596022"/>
    </source>
</evidence>
<evidence type="ECO:0000313" key="1">
    <source>
        <dbReference type="EMBL" id="MFC4619683.1"/>
    </source>
</evidence>
<dbReference type="RefSeq" id="WP_376846778.1">
    <property type="nucleotide sequence ID" value="NZ_JBHSFW010000011.1"/>
</dbReference>
<protein>
    <submittedName>
        <fullName evidence="1">Uncharacterized protein</fullName>
    </submittedName>
</protein>
<keyword evidence="2" id="KW-1185">Reference proteome</keyword>
<proteinExistence type="predicted"/>
<comment type="caution">
    <text evidence="1">The sequence shown here is derived from an EMBL/GenBank/DDBJ whole genome shotgun (WGS) entry which is preliminary data.</text>
</comment>
<dbReference type="Proteomes" id="UP001596022">
    <property type="component" value="Unassembled WGS sequence"/>
</dbReference>
<organism evidence="1 2">
    <name type="scientific">Camelliibacillus cellulosilyticus</name>
    <dbReference type="NCBI Taxonomy" id="2174486"/>
    <lineage>
        <taxon>Bacteria</taxon>
        <taxon>Bacillati</taxon>
        <taxon>Bacillota</taxon>
        <taxon>Bacilli</taxon>
        <taxon>Bacillales</taxon>
        <taxon>Sporolactobacillaceae</taxon>
        <taxon>Camelliibacillus</taxon>
    </lineage>
</organism>
<accession>A0ABV9GRV5</accession>
<dbReference type="EMBL" id="JBHSFW010000011">
    <property type="protein sequence ID" value="MFC4619683.1"/>
    <property type="molecule type" value="Genomic_DNA"/>
</dbReference>